<accession>A0A8S2WSF2</accession>
<sequence length="262" mass="30246">MRCSSFLYLLYVVTVIQHSTQVPKSSTDSDEIGLIKPFVSQHAVSVDDERYLKIRLIAEKTNRASVVYDTEWTNEKTTSLVSTPSNLKQQANDQYAEQFNYQKPDIRQTTSIYSRAKHQLVEQMDNEQSSELPAQDNRYQSIEREEEKVASIARHHKHQLLGFGVIEDEQRSSIADEEDREEIEQEKANEVIIEQLANVTHQRRKTQLVHGLILDNDEHCSSLAEDRNQDIRELATMKELIVPDTLVHTIDQRKQVLLGQGM</sequence>
<proteinExistence type="predicted"/>
<feature type="signal peptide" evidence="1">
    <location>
        <begin position="1"/>
        <end position="21"/>
    </location>
</feature>
<organism evidence="2 3">
    <name type="scientific">Didymodactylos carnosus</name>
    <dbReference type="NCBI Taxonomy" id="1234261"/>
    <lineage>
        <taxon>Eukaryota</taxon>
        <taxon>Metazoa</taxon>
        <taxon>Spiralia</taxon>
        <taxon>Gnathifera</taxon>
        <taxon>Rotifera</taxon>
        <taxon>Eurotatoria</taxon>
        <taxon>Bdelloidea</taxon>
        <taxon>Philodinida</taxon>
        <taxon>Philodinidae</taxon>
        <taxon>Didymodactylos</taxon>
    </lineage>
</organism>
<dbReference type="EMBL" id="CAJOBA010084920">
    <property type="protein sequence ID" value="CAF4458872.1"/>
    <property type="molecule type" value="Genomic_DNA"/>
</dbReference>
<comment type="caution">
    <text evidence="2">The sequence shown here is derived from an EMBL/GenBank/DDBJ whole genome shotgun (WGS) entry which is preliminary data.</text>
</comment>
<protein>
    <submittedName>
        <fullName evidence="2">Uncharacterized protein</fullName>
    </submittedName>
</protein>
<dbReference type="AlphaFoldDB" id="A0A8S2WSF2"/>
<feature type="non-terminal residue" evidence="2">
    <location>
        <position position="1"/>
    </location>
</feature>
<evidence type="ECO:0000256" key="1">
    <source>
        <dbReference type="SAM" id="SignalP"/>
    </source>
</evidence>
<reference evidence="2" key="1">
    <citation type="submission" date="2021-02" db="EMBL/GenBank/DDBJ databases">
        <authorList>
            <person name="Nowell W R."/>
        </authorList>
    </citation>
    <scope>NUCLEOTIDE SEQUENCE</scope>
</reference>
<keyword evidence="1" id="KW-0732">Signal</keyword>
<feature type="chain" id="PRO_5035738567" evidence="1">
    <location>
        <begin position="22"/>
        <end position="262"/>
    </location>
</feature>
<evidence type="ECO:0000313" key="3">
    <source>
        <dbReference type="Proteomes" id="UP000682733"/>
    </source>
</evidence>
<dbReference type="Proteomes" id="UP000682733">
    <property type="component" value="Unassembled WGS sequence"/>
</dbReference>
<gene>
    <name evidence="2" type="ORF">TMI583_LOCUS46159</name>
</gene>
<name>A0A8S2WSF2_9BILA</name>
<evidence type="ECO:0000313" key="2">
    <source>
        <dbReference type="EMBL" id="CAF4458872.1"/>
    </source>
</evidence>